<evidence type="ECO:0000259" key="12">
    <source>
        <dbReference type="Pfam" id="PF17946"/>
    </source>
</evidence>
<comment type="similarity">
    <text evidence="10">Belongs to the RecC family.</text>
</comment>
<dbReference type="Gene3D" id="1.10.10.160">
    <property type="match status" value="1"/>
</dbReference>
<evidence type="ECO:0000256" key="8">
    <source>
        <dbReference type="ARBA" id="ARBA00023125"/>
    </source>
</evidence>
<accession>A0A1H1W3C8</accession>
<evidence type="ECO:0000256" key="9">
    <source>
        <dbReference type="ARBA" id="ARBA00023204"/>
    </source>
</evidence>
<dbReference type="GO" id="GO:0008854">
    <property type="term" value="F:exodeoxyribonuclease V activity"/>
    <property type="evidence" value="ECO:0007669"/>
    <property type="project" value="InterPro"/>
</dbReference>
<dbReference type="GO" id="GO:0000724">
    <property type="term" value="P:double-strand break repair via homologous recombination"/>
    <property type="evidence" value="ECO:0007669"/>
    <property type="project" value="UniProtKB-UniRule"/>
</dbReference>
<evidence type="ECO:0000256" key="3">
    <source>
        <dbReference type="ARBA" id="ARBA00022763"/>
    </source>
</evidence>
<keyword evidence="4 10" id="KW-0378">Hydrolase</keyword>
<organism evidence="13 14">
    <name type="scientific">Nocardioides scoriae</name>
    <dbReference type="NCBI Taxonomy" id="642780"/>
    <lineage>
        <taxon>Bacteria</taxon>
        <taxon>Bacillati</taxon>
        <taxon>Actinomycetota</taxon>
        <taxon>Actinomycetes</taxon>
        <taxon>Propionibacteriales</taxon>
        <taxon>Nocardioidaceae</taxon>
        <taxon>Nocardioides</taxon>
    </lineage>
</organism>
<evidence type="ECO:0000256" key="4">
    <source>
        <dbReference type="ARBA" id="ARBA00022801"/>
    </source>
</evidence>
<dbReference type="Pfam" id="PF04257">
    <property type="entry name" value="Exonuc_V_gamma"/>
    <property type="match status" value="1"/>
</dbReference>
<evidence type="ECO:0000256" key="1">
    <source>
        <dbReference type="ARBA" id="ARBA00022722"/>
    </source>
</evidence>
<keyword evidence="14" id="KW-1185">Reference proteome</keyword>
<dbReference type="PANTHER" id="PTHR30591">
    <property type="entry name" value="RECBCD ENZYME SUBUNIT RECC"/>
    <property type="match status" value="1"/>
</dbReference>
<keyword evidence="8 10" id="KW-0238">DNA-binding</keyword>
<dbReference type="InterPro" id="IPR041500">
    <property type="entry name" value="RecC_C"/>
</dbReference>
<evidence type="ECO:0000256" key="6">
    <source>
        <dbReference type="ARBA" id="ARBA00022839"/>
    </source>
</evidence>
<evidence type="ECO:0000313" key="13">
    <source>
        <dbReference type="EMBL" id="SDS91573.1"/>
    </source>
</evidence>
<evidence type="ECO:0000256" key="10">
    <source>
        <dbReference type="HAMAP-Rule" id="MF_01486"/>
    </source>
</evidence>
<dbReference type="HAMAP" id="MF_01486">
    <property type="entry name" value="RecC"/>
    <property type="match status" value="1"/>
</dbReference>
<dbReference type="PIRSF" id="PIRSF000980">
    <property type="entry name" value="RecC"/>
    <property type="match status" value="1"/>
</dbReference>
<dbReference type="RefSeq" id="WP_091731296.1">
    <property type="nucleotide sequence ID" value="NZ_LT629757.1"/>
</dbReference>
<keyword evidence="9 10" id="KW-0234">DNA repair</keyword>
<dbReference type="GO" id="GO:0003677">
    <property type="term" value="F:DNA binding"/>
    <property type="evidence" value="ECO:0007669"/>
    <property type="project" value="UniProtKB-UniRule"/>
</dbReference>
<sequence length="1105" mass="120291">MPLLLHRAPRADALADGLAALLAEPPADPFVPELVIVPARGVERWLSQRLSHRIGAAPGREDGLCAGVELRSPASLVGEVLGTADDDPWSPDALVWPLLQVVDDAAGEPWCRALSLHLGHEHEGEERELRRGRRYATARRLARHLAAYAVQRPSLLADWEAGHDTDGAGGALDPDLTWQPELWRRLVAQVGAQVGVPSPVVRHEQVCDALRSGGLDPDLPARLSLFGHTRVPVTEVRLLAALGERREVHLWLPHPSPASWASLTDLAGSVARDDDPARRRVRHPLLASLGRDLRELQRSLQDVGPLDATGPTDGAGGPGAPTLLGWLQDDLAADRSPDDADRARVLREDDRSVQVHACHGPARQVEVLREVLLGLLADDPTLEPRDVVVMCPDIEAYAPLVSAAFGMGEIGAHPGHRLRVRLADRSLTQTNPLLAVVERLLDLAGGRAEASVVLDLLATEPVRRRFGLTESDLETLTDWVEKAGVRWAFDGEHRRDFGLERFVQNTWRFGLDRVLTGVAVSDDADRYFGATLPLDDVGSTSIDLAGRLAEALDRVQRLAGALTGSHPVDHWLSTIGRAVEELTLVPRGEEWQTAQVHRELAQVLDASARSWAGDLELRLPDVRSLMAERLAGRPTRANFRTGTLTVATMVPMRSVPHRVVCLLGLDDGSFPRVGAVDGDDVLARRPLTGERDVRSEDRQLMLDAVVAATEHLVVTYTGAHETTGAPRPPAVPLGELLDAVELTVPGGRDHVLRSHPLQAFDQDNLVPPRPFSFDGAALAGARAAARPREAPPALAGAVLPRPGGDVELAELSAFLRHPVRHFLRRRLEVALPDEGEEVTDGLPVDLDGLQQWQVGERLLADLLLGRTPGQARDREWRRGVLPPGRLGWDLAKRLADQALPVAELVDSVTQGQRATARDVDVDLGDGRRLRGTVTGLHGTRVVRHSYSRLGPRHYLDAWVPLLALCADSPGRGWTAGSVGRGRFRSQPTARAAFAPVEEATDRLRELVAIYDAGTAEPLPLPLRTGHAWAANPRAARPKAEAEWSRARFGPECEDEAHVRVWGADAPLSRLLEQRPLPGEEREGQTTRLGALATTLWRPVLDRARS</sequence>
<name>A0A1H1W3C8_9ACTN</name>
<dbReference type="GO" id="GO:0005524">
    <property type="term" value="F:ATP binding"/>
    <property type="evidence" value="ECO:0007669"/>
    <property type="project" value="UniProtKB-UniRule"/>
</dbReference>
<keyword evidence="2 10" id="KW-0547">Nucleotide-binding</keyword>
<dbReference type="NCBIfam" id="TIGR01450">
    <property type="entry name" value="recC"/>
    <property type="match status" value="1"/>
</dbReference>
<evidence type="ECO:0000256" key="5">
    <source>
        <dbReference type="ARBA" id="ARBA00022806"/>
    </source>
</evidence>
<comment type="function">
    <text evidence="10">A helicase/nuclease that prepares dsDNA breaks (DSB) for recombinational DNA repair. Binds to DSBs and unwinds DNA via a highly rapid and processive ATP-dependent bidirectional helicase activity. Unwinds dsDNA until it encounters a Chi (crossover hotspot instigator) sequence from the 3' direction. Cuts ssDNA a few nucleotides 3' to the Chi site. The properties and activities of the enzyme are changed at Chi. The Chi-altered holoenzyme produces a long 3'-ssDNA overhang and facilitates RecA-binding to the ssDNA for homologous DNA recombination and repair. Holoenzyme degrades any linearized DNA that is unable to undergo homologous recombination. In the holoenzyme this subunit recognizes the wild-type Chi sequence, and when added to isolated RecB increases its ATP-dependent helicase processivity.</text>
</comment>
<keyword evidence="7 10" id="KW-0067">ATP-binding</keyword>
<dbReference type="Proteomes" id="UP000198859">
    <property type="component" value="Chromosome I"/>
</dbReference>
<gene>
    <name evidence="10" type="primary">recC</name>
    <name evidence="13" type="ORF">SAMN04488570_3025</name>
</gene>
<dbReference type="Gene3D" id="3.40.50.10930">
    <property type="match status" value="1"/>
</dbReference>
<evidence type="ECO:0000256" key="7">
    <source>
        <dbReference type="ARBA" id="ARBA00022840"/>
    </source>
</evidence>
<evidence type="ECO:0000313" key="14">
    <source>
        <dbReference type="Proteomes" id="UP000198859"/>
    </source>
</evidence>
<keyword evidence="3 10" id="KW-0227">DNA damage</keyword>
<comment type="subunit">
    <text evidence="10">Heterotrimer of RecB, RecC and RecD. All subunits contribute to DNA-binding.</text>
</comment>
<dbReference type="Gene3D" id="3.40.50.300">
    <property type="entry name" value="P-loop containing nucleotide triphosphate hydrolases"/>
    <property type="match status" value="2"/>
</dbReference>
<dbReference type="AlphaFoldDB" id="A0A1H1W3C8"/>
<dbReference type="OrthoDB" id="9762834at2"/>
<protein>
    <recommendedName>
        <fullName evidence="10">RecBCD enzyme subunit RecC</fullName>
    </recommendedName>
    <alternativeName>
        <fullName evidence="10">Exonuclease V subunit RecC</fullName>
        <shortName evidence="10">ExoV subunit RecC</shortName>
    </alternativeName>
    <alternativeName>
        <fullName evidence="10">Helicase/nuclease RecBCD subunit RecC</fullName>
    </alternativeName>
</protein>
<keyword evidence="5 10" id="KW-0347">Helicase</keyword>
<feature type="domain" description="RecC C-terminal" evidence="12">
    <location>
        <begin position="805"/>
        <end position="1030"/>
    </location>
</feature>
<dbReference type="InterPro" id="IPR011335">
    <property type="entry name" value="Restrct_endonuc-II-like"/>
</dbReference>
<dbReference type="PANTHER" id="PTHR30591:SF1">
    <property type="entry name" value="RECBCD ENZYME SUBUNIT RECC"/>
    <property type="match status" value="1"/>
</dbReference>
<evidence type="ECO:0000256" key="2">
    <source>
        <dbReference type="ARBA" id="ARBA00022741"/>
    </source>
</evidence>
<proteinExistence type="inferred from homology"/>
<dbReference type="Pfam" id="PF17946">
    <property type="entry name" value="RecC_C"/>
    <property type="match status" value="1"/>
</dbReference>
<dbReference type="EMBL" id="LT629757">
    <property type="protein sequence ID" value="SDS91573.1"/>
    <property type="molecule type" value="Genomic_DNA"/>
</dbReference>
<evidence type="ECO:0000256" key="11">
    <source>
        <dbReference type="SAM" id="MobiDB-lite"/>
    </source>
</evidence>
<dbReference type="SUPFAM" id="SSF52540">
    <property type="entry name" value="P-loop containing nucleoside triphosphate hydrolases"/>
    <property type="match status" value="2"/>
</dbReference>
<keyword evidence="6 10" id="KW-0269">Exonuclease</keyword>
<dbReference type="STRING" id="642780.SAMN04488570_3025"/>
<dbReference type="InterPro" id="IPR006697">
    <property type="entry name" value="RecC"/>
</dbReference>
<dbReference type="InterPro" id="IPR027417">
    <property type="entry name" value="P-loop_NTPase"/>
</dbReference>
<keyword evidence="1 10" id="KW-0540">Nuclease</keyword>
<dbReference type="InterPro" id="IPR013986">
    <property type="entry name" value="DExx_box_DNA_helicase_dom_sf"/>
</dbReference>
<reference evidence="14" key="1">
    <citation type="submission" date="2016-10" db="EMBL/GenBank/DDBJ databases">
        <authorList>
            <person name="Varghese N."/>
            <person name="Submissions S."/>
        </authorList>
    </citation>
    <scope>NUCLEOTIDE SEQUENCE [LARGE SCALE GENOMIC DNA]</scope>
    <source>
        <strain evidence="14">DSM 22127</strain>
    </source>
</reference>
<dbReference type="Gene3D" id="1.10.10.990">
    <property type="match status" value="1"/>
</dbReference>
<comment type="miscellaneous">
    <text evidence="10">In the RecBCD complex, RecB has a slow 3'-5' helicase, an exonuclease activity and loads RecA onto ssDNA, RecD has a fast 5'-3' helicase activity, while RecC stimulates the ATPase and processivity of the RecB helicase and contributes to recognition of the Chi site.</text>
</comment>
<dbReference type="GO" id="GO:0003678">
    <property type="term" value="F:DNA helicase activity"/>
    <property type="evidence" value="ECO:0007669"/>
    <property type="project" value="UniProtKB-UniRule"/>
</dbReference>
<feature type="region of interest" description="Disordered" evidence="11">
    <location>
        <begin position="303"/>
        <end position="323"/>
    </location>
</feature>
<dbReference type="SUPFAM" id="SSF52980">
    <property type="entry name" value="Restriction endonuclease-like"/>
    <property type="match status" value="1"/>
</dbReference>
<dbReference type="GO" id="GO:0009338">
    <property type="term" value="C:exodeoxyribonuclease V complex"/>
    <property type="evidence" value="ECO:0007669"/>
    <property type="project" value="InterPro"/>
</dbReference>